<feature type="region of interest" description="Disordered" evidence="3">
    <location>
        <begin position="1"/>
        <end position="58"/>
    </location>
</feature>
<gene>
    <name evidence="5" type="ORF">GDO86_006641</name>
</gene>
<feature type="compositionally biased region" description="Basic and acidic residues" evidence="3">
    <location>
        <begin position="15"/>
        <end position="30"/>
    </location>
</feature>
<dbReference type="InterPro" id="IPR004365">
    <property type="entry name" value="NA-bd_OB_tRNA"/>
</dbReference>
<evidence type="ECO:0000313" key="5">
    <source>
        <dbReference type="EMBL" id="KAG8440980.1"/>
    </source>
</evidence>
<dbReference type="PANTHER" id="PTHR43450:SF1">
    <property type="entry name" value="ASPARTATE--TRNA LIGASE, CYTOPLASMIC"/>
    <property type="match status" value="1"/>
</dbReference>
<dbReference type="CDD" id="cd04320">
    <property type="entry name" value="AspRS_cyto_N"/>
    <property type="match status" value="1"/>
</dbReference>
<dbReference type="PANTHER" id="PTHR43450">
    <property type="entry name" value="ASPARTYL-TRNA SYNTHETASE"/>
    <property type="match status" value="1"/>
</dbReference>
<dbReference type="SUPFAM" id="SSF50249">
    <property type="entry name" value="Nucleic acid-binding proteins"/>
    <property type="match status" value="1"/>
</dbReference>
<dbReference type="GO" id="GO:0005829">
    <property type="term" value="C:cytosol"/>
    <property type="evidence" value="ECO:0007669"/>
    <property type="project" value="TreeGrafter"/>
</dbReference>
<evidence type="ECO:0000256" key="2">
    <source>
        <dbReference type="ARBA" id="ARBA00033155"/>
    </source>
</evidence>
<dbReference type="FunFam" id="2.40.50.140:FF:000144">
    <property type="entry name" value="Aspartate--tRNA ligase, cytoplasmic"/>
    <property type="match status" value="1"/>
</dbReference>
<dbReference type="GO" id="GO:0003723">
    <property type="term" value="F:RNA binding"/>
    <property type="evidence" value="ECO:0007669"/>
    <property type="project" value="TreeGrafter"/>
</dbReference>
<dbReference type="Pfam" id="PF01336">
    <property type="entry name" value="tRNA_anti-codon"/>
    <property type="match status" value="1"/>
</dbReference>
<keyword evidence="1" id="KW-0963">Cytoplasm</keyword>
<dbReference type="GO" id="GO:0005524">
    <property type="term" value="F:ATP binding"/>
    <property type="evidence" value="ECO:0007669"/>
    <property type="project" value="InterPro"/>
</dbReference>
<dbReference type="GO" id="GO:0017101">
    <property type="term" value="C:aminoacyl-tRNA synthetase multienzyme complex"/>
    <property type="evidence" value="ECO:0007669"/>
    <property type="project" value="TreeGrafter"/>
</dbReference>
<dbReference type="AlphaFoldDB" id="A0A8T2JCF3"/>
<comment type="caution">
    <text evidence="5">The sequence shown here is derived from an EMBL/GenBank/DDBJ whole genome shotgun (WGS) entry which is preliminary data.</text>
</comment>
<dbReference type="InterPro" id="IPR004523">
    <property type="entry name" value="Asp-tRNA_synthase_2"/>
</dbReference>
<feature type="domain" description="OB" evidence="4">
    <location>
        <begin position="80"/>
        <end position="160"/>
    </location>
</feature>
<dbReference type="OrthoDB" id="372395at2759"/>
<dbReference type="GO" id="GO:0004815">
    <property type="term" value="F:aspartate-tRNA ligase activity"/>
    <property type="evidence" value="ECO:0007669"/>
    <property type="project" value="InterPro"/>
</dbReference>
<reference evidence="5" key="1">
    <citation type="thesis" date="2020" institute="ProQuest LLC" country="789 East Eisenhower Parkway, Ann Arbor, MI, USA">
        <title>Comparative Genomics and Chromosome Evolution.</title>
        <authorList>
            <person name="Mudd A.B."/>
        </authorList>
    </citation>
    <scope>NUCLEOTIDE SEQUENCE</scope>
    <source>
        <strain evidence="5">Female2</strain>
        <tissue evidence="5">Blood</tissue>
    </source>
</reference>
<evidence type="ECO:0000259" key="4">
    <source>
        <dbReference type="Pfam" id="PF01336"/>
    </source>
</evidence>
<proteinExistence type="predicted"/>
<evidence type="ECO:0000313" key="6">
    <source>
        <dbReference type="Proteomes" id="UP000812440"/>
    </source>
</evidence>
<dbReference type="EMBL" id="JAACNH010000006">
    <property type="protein sequence ID" value="KAG8440980.1"/>
    <property type="molecule type" value="Genomic_DNA"/>
</dbReference>
<evidence type="ECO:0000256" key="3">
    <source>
        <dbReference type="SAM" id="MobiDB-lite"/>
    </source>
</evidence>
<name>A0A8T2JCF3_9PIPI</name>
<organism evidence="5 6">
    <name type="scientific">Hymenochirus boettgeri</name>
    <name type="common">Congo dwarf clawed frog</name>
    <dbReference type="NCBI Taxonomy" id="247094"/>
    <lineage>
        <taxon>Eukaryota</taxon>
        <taxon>Metazoa</taxon>
        <taxon>Chordata</taxon>
        <taxon>Craniata</taxon>
        <taxon>Vertebrata</taxon>
        <taxon>Euteleostomi</taxon>
        <taxon>Amphibia</taxon>
        <taxon>Batrachia</taxon>
        <taxon>Anura</taxon>
        <taxon>Pipoidea</taxon>
        <taxon>Pipidae</taxon>
        <taxon>Pipinae</taxon>
        <taxon>Hymenochirus</taxon>
    </lineage>
</organism>
<sequence>MADEQAQSKKALKKQQKEAEKAAKKAEKQAKLASEQQGEEEEDFAKERYGVPPMIQSQDKPDRVLVRVKELTAQKADESVWVRARVHTSRAKGKQCFLVLRQQQFNVQALVAVGERTSKQMVKFAANITKESIVDVEGFVRKVDQKIESCTQQDVELHVER</sequence>
<accession>A0A8T2JCF3</accession>
<dbReference type="Proteomes" id="UP000812440">
    <property type="component" value="Chromosome 3"/>
</dbReference>
<dbReference type="Gene3D" id="2.40.50.140">
    <property type="entry name" value="Nucleic acid-binding proteins"/>
    <property type="match status" value="1"/>
</dbReference>
<dbReference type="GO" id="GO:0006422">
    <property type="term" value="P:aspartyl-tRNA aminoacylation"/>
    <property type="evidence" value="ECO:0007669"/>
    <property type="project" value="InterPro"/>
</dbReference>
<dbReference type="InterPro" id="IPR012340">
    <property type="entry name" value="NA-bd_OB-fold"/>
</dbReference>
<feature type="non-terminal residue" evidence="5">
    <location>
        <position position="161"/>
    </location>
</feature>
<keyword evidence="6" id="KW-1185">Reference proteome</keyword>
<evidence type="ECO:0000256" key="1">
    <source>
        <dbReference type="ARBA" id="ARBA00022490"/>
    </source>
</evidence>
<protein>
    <recommendedName>
        <fullName evidence="2">Aspartyl-tRNA synthetase</fullName>
    </recommendedName>
</protein>